<feature type="transmembrane region" description="Helical" evidence="7">
    <location>
        <begin position="49"/>
        <end position="69"/>
    </location>
</feature>
<evidence type="ECO:0000256" key="6">
    <source>
        <dbReference type="ARBA" id="ARBA00023136"/>
    </source>
</evidence>
<evidence type="ECO:0000256" key="7">
    <source>
        <dbReference type="SAM" id="Phobius"/>
    </source>
</evidence>
<dbReference type="OrthoDB" id="6104548at2"/>
<evidence type="ECO:0000256" key="5">
    <source>
        <dbReference type="ARBA" id="ARBA00022989"/>
    </source>
</evidence>
<evidence type="ECO:0000259" key="8">
    <source>
        <dbReference type="Pfam" id="PF04290"/>
    </source>
</evidence>
<feature type="domain" description="Tripartite ATP-independent periplasmic transporters DctQ component" evidence="8">
    <location>
        <begin position="30"/>
        <end position="160"/>
    </location>
</feature>
<keyword evidence="6 7" id="KW-0472">Membrane</keyword>
<evidence type="ECO:0000256" key="4">
    <source>
        <dbReference type="ARBA" id="ARBA00022692"/>
    </source>
</evidence>
<evidence type="ECO:0000313" key="9">
    <source>
        <dbReference type="EMBL" id="SDP81454.1"/>
    </source>
</evidence>
<feature type="transmembrane region" description="Helical" evidence="7">
    <location>
        <begin position="21"/>
        <end position="43"/>
    </location>
</feature>
<protein>
    <submittedName>
        <fullName evidence="9">TRAP-type C4-dicarboxylate transport system, small permease component</fullName>
    </submittedName>
</protein>
<comment type="subcellular location">
    <subcellularLocation>
        <location evidence="1">Cell membrane</location>
        <topology evidence="1">Multi-pass membrane protein</topology>
    </subcellularLocation>
</comment>
<evidence type="ECO:0000256" key="2">
    <source>
        <dbReference type="ARBA" id="ARBA00022448"/>
    </source>
</evidence>
<dbReference type="Proteomes" id="UP000199073">
    <property type="component" value="Unassembled WGS sequence"/>
</dbReference>
<organism evidence="9 10">
    <name type="scientific">Desulforhopalus singaporensis</name>
    <dbReference type="NCBI Taxonomy" id="91360"/>
    <lineage>
        <taxon>Bacteria</taxon>
        <taxon>Pseudomonadati</taxon>
        <taxon>Thermodesulfobacteriota</taxon>
        <taxon>Desulfobulbia</taxon>
        <taxon>Desulfobulbales</taxon>
        <taxon>Desulfocapsaceae</taxon>
        <taxon>Desulforhopalus</taxon>
    </lineage>
</organism>
<gene>
    <name evidence="9" type="ORF">SAMN05660330_04217</name>
</gene>
<keyword evidence="5 7" id="KW-1133">Transmembrane helix</keyword>
<keyword evidence="10" id="KW-1185">Reference proteome</keyword>
<name>A0A1H0VSW0_9BACT</name>
<keyword evidence="4 7" id="KW-0812">Transmembrane</keyword>
<evidence type="ECO:0000256" key="1">
    <source>
        <dbReference type="ARBA" id="ARBA00004651"/>
    </source>
</evidence>
<dbReference type="AlphaFoldDB" id="A0A1H0VSW0"/>
<proteinExistence type="predicted"/>
<accession>A0A1H0VSW0</accession>
<evidence type="ECO:0000313" key="10">
    <source>
        <dbReference type="Proteomes" id="UP000199073"/>
    </source>
</evidence>
<dbReference type="RefSeq" id="WP_092226078.1">
    <property type="nucleotide sequence ID" value="NZ_FNJI01000063.1"/>
</dbReference>
<dbReference type="Pfam" id="PF04290">
    <property type="entry name" value="DctQ"/>
    <property type="match status" value="1"/>
</dbReference>
<feature type="transmembrane region" description="Helical" evidence="7">
    <location>
        <begin position="90"/>
        <end position="114"/>
    </location>
</feature>
<evidence type="ECO:0000256" key="3">
    <source>
        <dbReference type="ARBA" id="ARBA00022475"/>
    </source>
</evidence>
<sequence length="166" mass="18912">MNLTTFLKSLDTLLMLIVKPIVITLCLIVAIGMTVGVFSRIIIGTPMFGLEEIILMTVMWLYMLGAVLASRERSHLAADFVQVVSRNPKVIYFVHLLASIISLIIAIYISTWCYDLMTWAFAKKQTTPVFNLPWYYSQSSLFVASLFFLLYLVRDIFTDLGNLLKK</sequence>
<feature type="transmembrane region" description="Helical" evidence="7">
    <location>
        <begin position="134"/>
        <end position="153"/>
    </location>
</feature>
<keyword evidence="2" id="KW-0813">Transport</keyword>
<dbReference type="STRING" id="91360.SAMN05660330_04217"/>
<keyword evidence="3" id="KW-1003">Cell membrane</keyword>
<dbReference type="InterPro" id="IPR055348">
    <property type="entry name" value="DctQ"/>
</dbReference>
<dbReference type="GO" id="GO:0005886">
    <property type="term" value="C:plasma membrane"/>
    <property type="evidence" value="ECO:0007669"/>
    <property type="project" value="UniProtKB-SubCell"/>
</dbReference>
<reference evidence="9 10" key="1">
    <citation type="submission" date="2016-10" db="EMBL/GenBank/DDBJ databases">
        <authorList>
            <person name="de Groot N.N."/>
        </authorList>
    </citation>
    <scope>NUCLEOTIDE SEQUENCE [LARGE SCALE GENOMIC DNA]</scope>
    <source>
        <strain evidence="9 10">DSM 12130</strain>
    </source>
</reference>
<dbReference type="EMBL" id="FNJI01000063">
    <property type="protein sequence ID" value="SDP81454.1"/>
    <property type="molecule type" value="Genomic_DNA"/>
</dbReference>